<dbReference type="InterPro" id="IPR002347">
    <property type="entry name" value="SDR_fam"/>
</dbReference>
<dbReference type="Proteomes" id="UP000821853">
    <property type="component" value="Unassembled WGS sequence"/>
</dbReference>
<feature type="zinc finger region" description="C3H1-type" evidence="5">
    <location>
        <begin position="359"/>
        <end position="385"/>
    </location>
</feature>
<accession>A0A9J6GNB0</accession>
<reference evidence="9 10" key="1">
    <citation type="journal article" date="2020" name="Cell">
        <title>Large-Scale Comparative Analyses of Tick Genomes Elucidate Their Genetic Diversity and Vector Capacities.</title>
        <authorList>
            <consortium name="Tick Genome and Microbiome Consortium (TIGMIC)"/>
            <person name="Jia N."/>
            <person name="Wang J."/>
            <person name="Shi W."/>
            <person name="Du L."/>
            <person name="Sun Y."/>
            <person name="Zhan W."/>
            <person name="Jiang J.F."/>
            <person name="Wang Q."/>
            <person name="Zhang B."/>
            <person name="Ji P."/>
            <person name="Bell-Sakyi L."/>
            <person name="Cui X.M."/>
            <person name="Yuan T.T."/>
            <person name="Jiang B.G."/>
            <person name="Yang W.F."/>
            <person name="Lam T.T."/>
            <person name="Chang Q.C."/>
            <person name="Ding S.J."/>
            <person name="Wang X.J."/>
            <person name="Zhu J.G."/>
            <person name="Ruan X.D."/>
            <person name="Zhao L."/>
            <person name="Wei J.T."/>
            <person name="Ye R.Z."/>
            <person name="Que T.C."/>
            <person name="Du C.H."/>
            <person name="Zhou Y.H."/>
            <person name="Cheng J.X."/>
            <person name="Dai P.F."/>
            <person name="Guo W.B."/>
            <person name="Han X.H."/>
            <person name="Huang E.J."/>
            <person name="Li L.F."/>
            <person name="Wei W."/>
            <person name="Gao Y.C."/>
            <person name="Liu J.Z."/>
            <person name="Shao H.Z."/>
            <person name="Wang X."/>
            <person name="Wang C.C."/>
            <person name="Yang T.C."/>
            <person name="Huo Q.B."/>
            <person name="Li W."/>
            <person name="Chen H.Y."/>
            <person name="Chen S.E."/>
            <person name="Zhou L.G."/>
            <person name="Ni X.B."/>
            <person name="Tian J.H."/>
            <person name="Sheng Y."/>
            <person name="Liu T."/>
            <person name="Pan Y.S."/>
            <person name="Xia L.Y."/>
            <person name="Li J."/>
            <person name="Zhao F."/>
            <person name="Cao W.C."/>
        </authorList>
    </citation>
    <scope>NUCLEOTIDE SEQUENCE [LARGE SCALE GENOMIC DNA]</scope>
    <source>
        <strain evidence="9">HaeL-2018</strain>
    </source>
</reference>
<dbReference type="GO" id="GO:0016491">
    <property type="term" value="F:oxidoreductase activity"/>
    <property type="evidence" value="ECO:0007669"/>
    <property type="project" value="UniProtKB-KW"/>
</dbReference>
<dbReference type="PANTHER" id="PTHR44269">
    <property type="entry name" value="DEHYDROGENASE/REDUCTASE SDR FAMILY MEMBER 7-RELATED"/>
    <property type="match status" value="1"/>
</dbReference>
<keyword evidence="2 5" id="KW-0863">Zinc-finger</keyword>
<sequence length="448" mass="49242">MAVFIVVSWMWLFRADADLRLLFVEKFGNCPGILEDHVVWITGASGGIGEWLSYKLAAAGARLVLSGTNEEKLAKIQEQCLALGTSYTKVLVLPFDLTDISCHCDKVNTVVKHFGMVDVLVNNAGKCIFGDFDHYNIEEDRALFNVNVFGPVALTRHVLARARAAKRRVHIVATTSISGLQGTRVAPVYSATKHAVQGYFESLMVQGKVTGMTDVTILCPGPVLTPLVQRAHDPRDDAPAIEKTPGLLLPERCAQLMAVAIANKLGTVWICENPLLSLFYLNQYMPDIFQSSPDSDEERPNKEPGVKSNDRPKLPGPSFQLTTSSVFSNPFREEEVAQATILERHVKMTTPVSQQTTVNGKQICWNYRKGRCRFGHNCKYVHDSDVVNLPGTAQEPEPAEPEVVAASPAGASKGQPSQPRQNKRPGLSDSIVPSKKAMKFYHKTQGKS</sequence>
<dbReference type="SUPFAM" id="SSF90229">
    <property type="entry name" value="CCCH zinc finger"/>
    <property type="match status" value="1"/>
</dbReference>
<keyword evidence="7" id="KW-0732">Signal</keyword>
<evidence type="ECO:0000313" key="9">
    <source>
        <dbReference type="EMBL" id="KAH9376770.1"/>
    </source>
</evidence>
<feature type="chain" id="PRO_5039954058" description="C3H1-type domain-containing protein" evidence="7">
    <location>
        <begin position="18"/>
        <end position="448"/>
    </location>
</feature>
<evidence type="ECO:0000256" key="5">
    <source>
        <dbReference type="PROSITE-ProRule" id="PRU00723"/>
    </source>
</evidence>
<evidence type="ECO:0000256" key="1">
    <source>
        <dbReference type="ARBA" id="ARBA00022723"/>
    </source>
</evidence>
<feature type="region of interest" description="Disordered" evidence="6">
    <location>
        <begin position="389"/>
        <end position="448"/>
    </location>
</feature>
<dbReference type="PROSITE" id="PS00061">
    <property type="entry name" value="ADH_SHORT"/>
    <property type="match status" value="1"/>
</dbReference>
<dbReference type="PROSITE" id="PS50103">
    <property type="entry name" value="ZF_C3H1"/>
    <property type="match status" value="1"/>
</dbReference>
<evidence type="ECO:0000256" key="4">
    <source>
        <dbReference type="ARBA" id="ARBA00023002"/>
    </source>
</evidence>
<dbReference type="InterPro" id="IPR041367">
    <property type="entry name" value="Znf-CCCH_4"/>
</dbReference>
<dbReference type="SUPFAM" id="SSF51735">
    <property type="entry name" value="NAD(P)-binding Rossmann-fold domains"/>
    <property type="match status" value="1"/>
</dbReference>
<dbReference type="InterPro" id="IPR036855">
    <property type="entry name" value="Znf_CCCH_sf"/>
</dbReference>
<protein>
    <recommendedName>
        <fullName evidence="8">C3H1-type domain-containing protein</fullName>
    </recommendedName>
</protein>
<name>A0A9J6GNB0_HAELO</name>
<dbReference type="VEuPathDB" id="VectorBase:HLOH_052826"/>
<dbReference type="InterPro" id="IPR036291">
    <property type="entry name" value="NAD(P)-bd_dom_sf"/>
</dbReference>
<feature type="region of interest" description="Disordered" evidence="6">
    <location>
        <begin position="291"/>
        <end position="324"/>
    </location>
</feature>
<keyword evidence="4" id="KW-0560">Oxidoreductase</keyword>
<dbReference type="OrthoDB" id="6484588at2759"/>
<dbReference type="Pfam" id="PF00106">
    <property type="entry name" value="adh_short"/>
    <property type="match status" value="1"/>
</dbReference>
<evidence type="ECO:0000256" key="3">
    <source>
        <dbReference type="ARBA" id="ARBA00022833"/>
    </source>
</evidence>
<dbReference type="AlphaFoldDB" id="A0A9J6GNB0"/>
<dbReference type="OMA" id="LTDISCH"/>
<feature type="compositionally biased region" description="Basic and acidic residues" evidence="6">
    <location>
        <begin position="298"/>
        <end position="313"/>
    </location>
</feature>
<feature type="signal peptide" evidence="7">
    <location>
        <begin position="1"/>
        <end position="17"/>
    </location>
</feature>
<dbReference type="PANTHER" id="PTHR44269:SF2">
    <property type="entry name" value="DEHYDROGENASE_REDUCTASE SDR FAMILY MEMBER 7"/>
    <property type="match status" value="1"/>
</dbReference>
<organism evidence="9 10">
    <name type="scientific">Haemaphysalis longicornis</name>
    <name type="common">Bush tick</name>
    <dbReference type="NCBI Taxonomy" id="44386"/>
    <lineage>
        <taxon>Eukaryota</taxon>
        <taxon>Metazoa</taxon>
        <taxon>Ecdysozoa</taxon>
        <taxon>Arthropoda</taxon>
        <taxon>Chelicerata</taxon>
        <taxon>Arachnida</taxon>
        <taxon>Acari</taxon>
        <taxon>Parasitiformes</taxon>
        <taxon>Ixodida</taxon>
        <taxon>Ixodoidea</taxon>
        <taxon>Ixodidae</taxon>
        <taxon>Haemaphysalinae</taxon>
        <taxon>Haemaphysalis</taxon>
    </lineage>
</organism>
<dbReference type="InterPro" id="IPR000571">
    <property type="entry name" value="Znf_CCCH"/>
</dbReference>
<gene>
    <name evidence="9" type="ORF">HPB48_010934</name>
</gene>
<dbReference type="InterPro" id="IPR053011">
    <property type="entry name" value="SDR_family_member_7"/>
</dbReference>
<keyword evidence="10" id="KW-1185">Reference proteome</keyword>
<keyword evidence="1 5" id="KW-0479">Metal-binding</keyword>
<dbReference type="GO" id="GO:0008270">
    <property type="term" value="F:zinc ion binding"/>
    <property type="evidence" value="ECO:0007669"/>
    <property type="project" value="UniProtKB-KW"/>
</dbReference>
<dbReference type="Gene3D" id="3.40.50.720">
    <property type="entry name" value="NAD(P)-binding Rossmann-like Domain"/>
    <property type="match status" value="1"/>
</dbReference>
<dbReference type="Pfam" id="PF18044">
    <property type="entry name" value="zf-CCCH_4"/>
    <property type="match status" value="1"/>
</dbReference>
<evidence type="ECO:0000259" key="8">
    <source>
        <dbReference type="PROSITE" id="PS50103"/>
    </source>
</evidence>
<dbReference type="PRINTS" id="PR00081">
    <property type="entry name" value="GDHRDH"/>
</dbReference>
<evidence type="ECO:0000256" key="7">
    <source>
        <dbReference type="SAM" id="SignalP"/>
    </source>
</evidence>
<feature type="compositionally biased region" description="Basic residues" evidence="6">
    <location>
        <begin position="436"/>
        <end position="448"/>
    </location>
</feature>
<evidence type="ECO:0000313" key="10">
    <source>
        <dbReference type="Proteomes" id="UP000821853"/>
    </source>
</evidence>
<comment type="caution">
    <text evidence="9">The sequence shown here is derived from an EMBL/GenBank/DDBJ whole genome shotgun (WGS) entry which is preliminary data.</text>
</comment>
<evidence type="ECO:0000256" key="2">
    <source>
        <dbReference type="ARBA" id="ARBA00022771"/>
    </source>
</evidence>
<keyword evidence="3 5" id="KW-0862">Zinc</keyword>
<feature type="domain" description="C3H1-type" evidence="8">
    <location>
        <begin position="359"/>
        <end position="385"/>
    </location>
</feature>
<evidence type="ECO:0000256" key="6">
    <source>
        <dbReference type="SAM" id="MobiDB-lite"/>
    </source>
</evidence>
<proteinExistence type="predicted"/>
<dbReference type="EMBL" id="JABSTR010000008">
    <property type="protein sequence ID" value="KAH9376770.1"/>
    <property type="molecule type" value="Genomic_DNA"/>
</dbReference>
<dbReference type="Gene3D" id="4.10.1000.10">
    <property type="entry name" value="Zinc finger, CCCH-type"/>
    <property type="match status" value="1"/>
</dbReference>
<dbReference type="InterPro" id="IPR020904">
    <property type="entry name" value="Sc_DH/Rdtase_CS"/>
</dbReference>